<dbReference type="Gene3D" id="2.40.440.10">
    <property type="entry name" value="L,D-transpeptidase catalytic domain-like"/>
    <property type="match status" value="1"/>
</dbReference>
<protein>
    <submittedName>
        <fullName evidence="11">Murein L,D-transpeptidase YcbB/YkuD</fullName>
    </submittedName>
</protein>
<dbReference type="PROSITE" id="PS51257">
    <property type="entry name" value="PROKAR_LIPOPROTEIN"/>
    <property type="match status" value="1"/>
</dbReference>
<evidence type="ECO:0000256" key="4">
    <source>
        <dbReference type="ARBA" id="ARBA00022960"/>
    </source>
</evidence>
<feature type="signal peptide" evidence="9">
    <location>
        <begin position="1"/>
        <end position="23"/>
    </location>
</feature>
<evidence type="ECO:0000256" key="2">
    <source>
        <dbReference type="ARBA" id="ARBA00005992"/>
    </source>
</evidence>
<dbReference type="PROSITE" id="PS52029">
    <property type="entry name" value="LD_TPASE"/>
    <property type="match status" value="1"/>
</dbReference>
<dbReference type="GO" id="GO:0016740">
    <property type="term" value="F:transferase activity"/>
    <property type="evidence" value="ECO:0007669"/>
    <property type="project" value="UniProtKB-KW"/>
</dbReference>
<name>A0A839ZSE6_9CAUL</name>
<dbReference type="UniPathway" id="UPA00219"/>
<keyword evidence="3" id="KW-0808">Transferase</keyword>
<dbReference type="PANTHER" id="PTHR41533:SF2">
    <property type="entry name" value="BLR7131 PROTEIN"/>
    <property type="match status" value="1"/>
</dbReference>
<dbReference type="PANTHER" id="PTHR41533">
    <property type="entry name" value="L,D-TRANSPEPTIDASE HI_1667-RELATED"/>
    <property type="match status" value="1"/>
</dbReference>
<comment type="caution">
    <text evidence="11">The sequence shown here is derived from an EMBL/GenBank/DDBJ whole genome shotgun (WGS) entry which is preliminary data.</text>
</comment>
<dbReference type="SUPFAM" id="SSF47090">
    <property type="entry name" value="PGBD-like"/>
    <property type="match status" value="1"/>
</dbReference>
<dbReference type="AlphaFoldDB" id="A0A839ZSE6"/>
<evidence type="ECO:0000259" key="10">
    <source>
        <dbReference type="PROSITE" id="PS52029"/>
    </source>
</evidence>
<feature type="chain" id="PRO_5032361358" evidence="9">
    <location>
        <begin position="24"/>
        <end position="475"/>
    </location>
</feature>
<evidence type="ECO:0000256" key="9">
    <source>
        <dbReference type="SAM" id="SignalP"/>
    </source>
</evidence>
<accession>A0A839ZSE6</accession>
<dbReference type="InterPro" id="IPR002477">
    <property type="entry name" value="Peptidoglycan-bd-like"/>
</dbReference>
<evidence type="ECO:0000313" key="12">
    <source>
        <dbReference type="Proteomes" id="UP000530564"/>
    </source>
</evidence>
<dbReference type="SUPFAM" id="SSF141523">
    <property type="entry name" value="L,D-transpeptidase catalytic domain-like"/>
    <property type="match status" value="1"/>
</dbReference>
<evidence type="ECO:0000256" key="6">
    <source>
        <dbReference type="ARBA" id="ARBA00023316"/>
    </source>
</evidence>
<evidence type="ECO:0000256" key="5">
    <source>
        <dbReference type="ARBA" id="ARBA00022984"/>
    </source>
</evidence>
<dbReference type="EMBL" id="JACIDK010000001">
    <property type="protein sequence ID" value="MBB3889325.1"/>
    <property type="molecule type" value="Genomic_DNA"/>
</dbReference>
<feature type="active site" description="Nucleophile" evidence="7">
    <location>
        <position position="381"/>
    </location>
</feature>
<dbReference type="InterPro" id="IPR038063">
    <property type="entry name" value="Transpep_catalytic_dom"/>
</dbReference>
<dbReference type="Pfam" id="PF20142">
    <property type="entry name" value="Scaffold"/>
    <property type="match status" value="1"/>
</dbReference>
<proteinExistence type="inferred from homology"/>
<feature type="region of interest" description="Disordered" evidence="8">
    <location>
        <begin position="147"/>
        <end position="169"/>
    </location>
</feature>
<evidence type="ECO:0000256" key="8">
    <source>
        <dbReference type="SAM" id="MobiDB-lite"/>
    </source>
</evidence>
<evidence type="ECO:0000256" key="7">
    <source>
        <dbReference type="PROSITE-ProRule" id="PRU01373"/>
    </source>
</evidence>
<dbReference type="CDD" id="cd16913">
    <property type="entry name" value="YkuD_like"/>
    <property type="match status" value="1"/>
</dbReference>
<dbReference type="InterPro" id="IPR052905">
    <property type="entry name" value="LD-transpeptidase_YkuD-like"/>
</dbReference>
<evidence type="ECO:0000313" key="11">
    <source>
        <dbReference type="EMBL" id="MBB3889325.1"/>
    </source>
</evidence>
<dbReference type="InterPro" id="IPR036366">
    <property type="entry name" value="PGBDSf"/>
</dbReference>
<sequence>MRPAQFVAPLVLSLALLGCNAKAPPNRSGGQTLGTPPWDAGLTRQLADAIDKRRAHGLDRLAFASPGGGQDDATLTKTALAYASALARGASDPHKLFEVYTLPRPEPDLKRGLAQAMAERKVDAWLEGLAPQDAYYRKLSDAYLALEREGPGPGPELSQASASIKPGNSDPRLPAVAAQLVALDYLEPRQAQGLVYSGPIVAAVRRMQADYGLEADGVLGGRTLEALSLTDSQRARQIAANMERLRWLEREPPATRIDVNIAAARLTYWRDGAIIDSRRVIVGEPDTATPQLASPIQRLVANPTWTVPRSIERRELASKGEDYLRRNNMAWKDGWIVQAAGPGNSLGLVKFDMANEHAIYLHDTPAKQLFSEVQRQRSHGCVRVEDALGFADIVAAQEGVSDAWRRARSKGEEQTVALPKPIPVRLLYQTVLFNESGQAIVRADPYNWNARIARALGFASGDEIRAQARGPEPGP</sequence>
<gene>
    <name evidence="11" type="ORF">GGQ61_000022</name>
</gene>
<comment type="pathway">
    <text evidence="1 7">Cell wall biogenesis; peptidoglycan biosynthesis.</text>
</comment>
<feature type="domain" description="L,D-TPase catalytic" evidence="10">
    <location>
        <begin position="255"/>
        <end position="403"/>
    </location>
</feature>
<keyword evidence="12" id="KW-1185">Reference proteome</keyword>
<dbReference type="Gene3D" id="1.10.101.10">
    <property type="entry name" value="PGBD-like superfamily/PGBD"/>
    <property type="match status" value="1"/>
</dbReference>
<dbReference type="RefSeq" id="WP_183769346.1">
    <property type="nucleotide sequence ID" value="NZ_JACIDK010000001.1"/>
</dbReference>
<dbReference type="GO" id="GO:0004180">
    <property type="term" value="F:carboxypeptidase activity"/>
    <property type="evidence" value="ECO:0007669"/>
    <property type="project" value="UniProtKB-ARBA"/>
</dbReference>
<reference evidence="11 12" key="1">
    <citation type="submission" date="2020-08" db="EMBL/GenBank/DDBJ databases">
        <title>Genomic Encyclopedia of Type Strains, Phase IV (KMG-IV): sequencing the most valuable type-strain genomes for metagenomic binning, comparative biology and taxonomic classification.</title>
        <authorList>
            <person name="Goeker M."/>
        </authorList>
    </citation>
    <scope>NUCLEOTIDE SEQUENCE [LARGE SCALE GENOMIC DNA]</scope>
    <source>
        <strain evidence="11 12">DSM 21793</strain>
    </source>
</reference>
<feature type="active site" description="Proton donor/acceptor" evidence="7">
    <location>
        <position position="362"/>
    </location>
</feature>
<organism evidence="11 12">
    <name type="scientific">Phenylobacterium haematophilum</name>
    <dbReference type="NCBI Taxonomy" id="98513"/>
    <lineage>
        <taxon>Bacteria</taxon>
        <taxon>Pseudomonadati</taxon>
        <taxon>Pseudomonadota</taxon>
        <taxon>Alphaproteobacteria</taxon>
        <taxon>Caulobacterales</taxon>
        <taxon>Caulobacteraceae</taxon>
        <taxon>Phenylobacterium</taxon>
    </lineage>
</organism>
<dbReference type="InterPro" id="IPR036365">
    <property type="entry name" value="PGBD-like_sf"/>
</dbReference>
<dbReference type="InterPro" id="IPR005490">
    <property type="entry name" value="LD_TPept_cat_dom"/>
</dbReference>
<keyword evidence="6 7" id="KW-0961">Cell wall biogenesis/degradation</keyword>
<dbReference type="GO" id="GO:0071555">
    <property type="term" value="P:cell wall organization"/>
    <property type="evidence" value="ECO:0007669"/>
    <property type="project" value="UniProtKB-UniRule"/>
</dbReference>
<evidence type="ECO:0000256" key="3">
    <source>
        <dbReference type="ARBA" id="ARBA00022679"/>
    </source>
</evidence>
<dbReference type="InterPro" id="IPR045380">
    <property type="entry name" value="LD_TPept_scaffold_dom"/>
</dbReference>
<keyword evidence="4 7" id="KW-0133">Cell shape</keyword>
<keyword evidence="5 7" id="KW-0573">Peptidoglycan synthesis</keyword>
<keyword evidence="9" id="KW-0732">Signal</keyword>
<dbReference type="Pfam" id="PF03734">
    <property type="entry name" value="YkuD"/>
    <property type="match status" value="1"/>
</dbReference>
<comment type="similarity">
    <text evidence="2">Belongs to the YkuD family.</text>
</comment>
<dbReference type="Pfam" id="PF01471">
    <property type="entry name" value="PG_binding_1"/>
    <property type="match status" value="1"/>
</dbReference>
<dbReference type="Proteomes" id="UP000530564">
    <property type="component" value="Unassembled WGS sequence"/>
</dbReference>
<evidence type="ECO:0000256" key="1">
    <source>
        <dbReference type="ARBA" id="ARBA00004752"/>
    </source>
</evidence>
<dbReference type="GO" id="GO:0009252">
    <property type="term" value="P:peptidoglycan biosynthetic process"/>
    <property type="evidence" value="ECO:0007669"/>
    <property type="project" value="UniProtKB-UniPathway"/>
</dbReference>
<dbReference type="GO" id="GO:0008360">
    <property type="term" value="P:regulation of cell shape"/>
    <property type="evidence" value="ECO:0007669"/>
    <property type="project" value="UniProtKB-UniRule"/>
</dbReference>